<feature type="active site" description="Proton donor/acceptor" evidence="12 14">
    <location>
        <position position="135"/>
    </location>
</feature>
<keyword evidence="6 12" id="KW-0028">Amino-acid biosynthesis</keyword>
<dbReference type="EC" id="4.3.3.7" evidence="4 12"/>
<evidence type="ECO:0000256" key="9">
    <source>
        <dbReference type="ARBA" id="ARBA00023239"/>
    </source>
</evidence>
<dbReference type="InterPro" id="IPR013785">
    <property type="entry name" value="Aldolase_TIM"/>
</dbReference>
<dbReference type="SMART" id="SM01130">
    <property type="entry name" value="DHDPS"/>
    <property type="match status" value="1"/>
</dbReference>
<evidence type="ECO:0000256" key="1">
    <source>
        <dbReference type="ARBA" id="ARBA00003294"/>
    </source>
</evidence>
<dbReference type="PIRSF" id="PIRSF001365">
    <property type="entry name" value="DHDPS"/>
    <property type="match status" value="1"/>
</dbReference>
<dbReference type="UniPathway" id="UPA00034">
    <property type="reaction ID" value="UER00017"/>
</dbReference>
<dbReference type="SUPFAM" id="SSF51569">
    <property type="entry name" value="Aldolase"/>
    <property type="match status" value="1"/>
</dbReference>
<keyword evidence="10 12" id="KW-0704">Schiff base</keyword>
<keyword evidence="8 12" id="KW-0457">Lysine biosynthesis</keyword>
<evidence type="ECO:0000256" key="11">
    <source>
        <dbReference type="ARBA" id="ARBA00047836"/>
    </source>
</evidence>
<comment type="similarity">
    <text evidence="3 12 13">Belongs to the DapA family.</text>
</comment>
<evidence type="ECO:0000256" key="7">
    <source>
        <dbReference type="ARBA" id="ARBA00022915"/>
    </source>
</evidence>
<evidence type="ECO:0000256" key="8">
    <source>
        <dbReference type="ARBA" id="ARBA00023154"/>
    </source>
</evidence>
<comment type="caution">
    <text evidence="12">Was originally thought to be a dihydrodipicolinate synthase (DHDPS), catalyzing the condensation of (S)-aspartate-beta-semialdehyde [(S)-ASA] and pyruvate to dihydrodipicolinate (DHDP). However, it was shown in E.coli that the product of the enzymatic reaction is not dihydrodipicolinate but in fact (4S)-4-hydroxy-2,3,4,5-tetrahydro-(2S)-dipicolinic acid (HTPA), and that the consecutive dehydration reaction leading to DHDP is not spontaneous but catalyzed by DapB.</text>
</comment>
<comment type="catalytic activity">
    <reaction evidence="11 12">
        <text>L-aspartate 4-semialdehyde + pyruvate = (2S,4S)-4-hydroxy-2,3,4,5-tetrahydrodipicolinate + H2O + H(+)</text>
        <dbReference type="Rhea" id="RHEA:34171"/>
        <dbReference type="ChEBI" id="CHEBI:15361"/>
        <dbReference type="ChEBI" id="CHEBI:15377"/>
        <dbReference type="ChEBI" id="CHEBI:15378"/>
        <dbReference type="ChEBI" id="CHEBI:67139"/>
        <dbReference type="ChEBI" id="CHEBI:537519"/>
        <dbReference type="EC" id="4.3.3.7"/>
    </reaction>
</comment>
<comment type="function">
    <text evidence="1 12">Catalyzes the condensation of (S)-aspartate-beta-semialdehyde [(S)-ASA] and pyruvate to 4-hydroxy-tetrahydrodipicolinate (HTPA).</text>
</comment>
<evidence type="ECO:0000256" key="4">
    <source>
        <dbReference type="ARBA" id="ARBA00012086"/>
    </source>
</evidence>
<dbReference type="InterPro" id="IPR005263">
    <property type="entry name" value="DapA"/>
</dbReference>
<dbReference type="PROSITE" id="PS00666">
    <property type="entry name" value="DHDPS_2"/>
    <property type="match status" value="1"/>
</dbReference>
<dbReference type="InterPro" id="IPR020625">
    <property type="entry name" value="Schiff_base-form_aldolases_AS"/>
</dbReference>
<dbReference type="PRINTS" id="PR00146">
    <property type="entry name" value="DHPICSNTHASE"/>
</dbReference>
<reference evidence="16 17" key="1">
    <citation type="submission" date="2016-10" db="EMBL/GenBank/DDBJ databases">
        <authorList>
            <person name="Varghese N."/>
            <person name="Submissions S."/>
        </authorList>
    </citation>
    <scope>NUCLEOTIDE SEQUENCE [LARGE SCALE GENOMIC DNA]</scope>
    <source>
        <strain evidence="16 17">DSM 11449</strain>
    </source>
</reference>
<comment type="caution">
    <text evidence="16">The sequence shown here is derived from an EMBL/GenBank/DDBJ whole genome shotgun (WGS) entry which is preliminary data.</text>
</comment>
<dbReference type="PANTHER" id="PTHR12128:SF66">
    <property type="entry name" value="4-HYDROXY-2-OXOGLUTARATE ALDOLASE, MITOCHONDRIAL"/>
    <property type="match status" value="1"/>
</dbReference>
<keyword evidence="9 12" id="KW-0456">Lyase</keyword>
<accession>A0A1H2XZD9</accession>
<sequence>MKTLQGTGVALVTPFNKEGGVDVPALERLVHTQVENGIDYLVVLGTTAETPTLSTEEKELVKMTVKKANKGRLPMVLGVGGNNTQTIVEQVREVSSEDYTAILSVTPYYNKPSQEGLYQHYKAVAEATELPILLYNVPSRTGVNMDYRTTLRLAKEVPTIIGIKEASGNIVQIMHLLQGRPDNFLVISGDDATALPTVLLGGDGTISVLGQAFPERYSRMIRQGLEGNYKQANTIQYQLLEVMELIFKEGNPVGIKALLTLLEIINTPKVRLPLVSATEGLQRELKTYLEYMKK</sequence>
<dbReference type="RefSeq" id="WP_016419200.1">
    <property type="nucleotide sequence ID" value="NZ_FNND01000006.1"/>
</dbReference>
<dbReference type="GO" id="GO:0008840">
    <property type="term" value="F:4-hydroxy-tetrahydrodipicolinate synthase activity"/>
    <property type="evidence" value="ECO:0007669"/>
    <property type="project" value="UniProtKB-UniRule"/>
</dbReference>
<evidence type="ECO:0000256" key="15">
    <source>
        <dbReference type="PIRSR" id="PIRSR001365-2"/>
    </source>
</evidence>
<keyword evidence="5 12" id="KW-0963">Cytoplasm</keyword>
<feature type="binding site" evidence="12 15">
    <location>
        <position position="206"/>
    </location>
    <ligand>
        <name>pyruvate</name>
        <dbReference type="ChEBI" id="CHEBI:15361"/>
    </ligand>
</feature>
<name>A0A1H2XZD9_9FLAO</name>
<keyword evidence="17" id="KW-1185">Reference proteome</keyword>
<evidence type="ECO:0000313" key="17">
    <source>
        <dbReference type="Proteomes" id="UP000182771"/>
    </source>
</evidence>
<feature type="active site" description="Schiff-base intermediate with substrate" evidence="12 14">
    <location>
        <position position="164"/>
    </location>
</feature>
<feature type="binding site" evidence="12 15">
    <location>
        <position position="47"/>
    </location>
    <ligand>
        <name>pyruvate</name>
        <dbReference type="ChEBI" id="CHEBI:15361"/>
    </ligand>
</feature>
<evidence type="ECO:0000256" key="2">
    <source>
        <dbReference type="ARBA" id="ARBA00005120"/>
    </source>
</evidence>
<dbReference type="EMBL" id="FNND01000006">
    <property type="protein sequence ID" value="SDW98161.1"/>
    <property type="molecule type" value="Genomic_DNA"/>
</dbReference>
<dbReference type="PANTHER" id="PTHR12128">
    <property type="entry name" value="DIHYDRODIPICOLINATE SYNTHASE"/>
    <property type="match status" value="1"/>
</dbReference>
<proteinExistence type="inferred from homology"/>
<evidence type="ECO:0000256" key="6">
    <source>
        <dbReference type="ARBA" id="ARBA00022605"/>
    </source>
</evidence>
<evidence type="ECO:0000256" key="14">
    <source>
        <dbReference type="PIRSR" id="PIRSR001365-1"/>
    </source>
</evidence>
<comment type="subunit">
    <text evidence="12">Homotetramer; dimer of dimers.</text>
</comment>
<evidence type="ECO:0000256" key="12">
    <source>
        <dbReference type="HAMAP-Rule" id="MF_00418"/>
    </source>
</evidence>
<gene>
    <name evidence="12" type="primary">dapA</name>
    <name evidence="16" type="ORF">SAMN05444420_10651</name>
</gene>
<dbReference type="GeneID" id="85018276"/>
<dbReference type="OrthoDB" id="9782828at2"/>
<dbReference type="GO" id="GO:0019877">
    <property type="term" value="P:diaminopimelate biosynthetic process"/>
    <property type="evidence" value="ECO:0007669"/>
    <property type="project" value="UniProtKB-UniRule"/>
</dbReference>
<evidence type="ECO:0000256" key="5">
    <source>
        <dbReference type="ARBA" id="ARBA00022490"/>
    </source>
</evidence>
<dbReference type="AlphaFoldDB" id="A0A1H2XZD9"/>
<feature type="site" description="Part of a proton relay during catalysis" evidence="12">
    <location>
        <position position="109"/>
    </location>
</feature>
<dbReference type="NCBIfam" id="TIGR00674">
    <property type="entry name" value="dapA"/>
    <property type="match status" value="1"/>
</dbReference>
<comment type="pathway">
    <text evidence="2 12">Amino-acid biosynthesis; L-lysine biosynthesis via DAP pathway; (S)-tetrahydrodipicolinate from L-aspartate: step 3/4.</text>
</comment>
<dbReference type="GO" id="GO:0005829">
    <property type="term" value="C:cytosol"/>
    <property type="evidence" value="ECO:0007669"/>
    <property type="project" value="TreeGrafter"/>
</dbReference>
<dbReference type="Proteomes" id="UP000182771">
    <property type="component" value="Unassembled WGS sequence"/>
</dbReference>
<evidence type="ECO:0000256" key="10">
    <source>
        <dbReference type="ARBA" id="ARBA00023270"/>
    </source>
</evidence>
<dbReference type="InterPro" id="IPR002220">
    <property type="entry name" value="DapA-like"/>
</dbReference>
<organism evidence="16 17">
    <name type="scientific">Capnocytophaga granulosa</name>
    <dbReference type="NCBI Taxonomy" id="45242"/>
    <lineage>
        <taxon>Bacteria</taxon>
        <taxon>Pseudomonadati</taxon>
        <taxon>Bacteroidota</taxon>
        <taxon>Flavobacteriia</taxon>
        <taxon>Flavobacteriales</taxon>
        <taxon>Flavobacteriaceae</taxon>
        <taxon>Capnocytophaga</taxon>
    </lineage>
</organism>
<protein>
    <recommendedName>
        <fullName evidence="4 12">4-hydroxy-tetrahydrodipicolinate synthase</fullName>
        <shortName evidence="12">HTPA synthase</shortName>
        <ecNumber evidence="4 12">4.3.3.7</ecNumber>
    </recommendedName>
</protein>
<comment type="subcellular location">
    <subcellularLocation>
        <location evidence="12">Cytoplasm</location>
    </subcellularLocation>
</comment>
<dbReference type="HAMAP" id="MF_00418">
    <property type="entry name" value="DapA"/>
    <property type="match status" value="1"/>
</dbReference>
<evidence type="ECO:0000256" key="13">
    <source>
        <dbReference type="PIRNR" id="PIRNR001365"/>
    </source>
</evidence>
<dbReference type="CDD" id="cd00950">
    <property type="entry name" value="DHDPS"/>
    <property type="match status" value="1"/>
</dbReference>
<feature type="site" description="Part of a proton relay during catalysis" evidence="12">
    <location>
        <position position="46"/>
    </location>
</feature>
<dbReference type="GO" id="GO:0009089">
    <property type="term" value="P:lysine biosynthetic process via diaminopimelate"/>
    <property type="evidence" value="ECO:0007669"/>
    <property type="project" value="UniProtKB-UniRule"/>
</dbReference>
<evidence type="ECO:0000256" key="3">
    <source>
        <dbReference type="ARBA" id="ARBA00007592"/>
    </source>
</evidence>
<dbReference type="Pfam" id="PF00701">
    <property type="entry name" value="DHDPS"/>
    <property type="match status" value="1"/>
</dbReference>
<evidence type="ECO:0000313" key="16">
    <source>
        <dbReference type="EMBL" id="SDW98161.1"/>
    </source>
</evidence>
<keyword evidence="7 12" id="KW-0220">Diaminopimelate biosynthesis</keyword>
<dbReference type="Gene3D" id="3.20.20.70">
    <property type="entry name" value="Aldolase class I"/>
    <property type="match status" value="1"/>
</dbReference>